<feature type="compositionally biased region" description="Polar residues" evidence="1">
    <location>
        <begin position="152"/>
        <end position="161"/>
    </location>
</feature>
<reference evidence="2" key="1">
    <citation type="submission" date="2018-05" db="EMBL/GenBank/DDBJ databases">
        <authorList>
            <person name="Lanie J.A."/>
            <person name="Ng W.-L."/>
            <person name="Kazmierczak K.M."/>
            <person name="Andrzejewski T.M."/>
            <person name="Davidsen T.M."/>
            <person name="Wayne K.J."/>
            <person name="Tettelin H."/>
            <person name="Glass J.I."/>
            <person name="Rusch D."/>
            <person name="Podicherti R."/>
            <person name="Tsui H.-C.T."/>
            <person name="Winkler M.E."/>
        </authorList>
    </citation>
    <scope>NUCLEOTIDE SEQUENCE</scope>
</reference>
<dbReference type="AlphaFoldDB" id="A0A382ZVC6"/>
<gene>
    <name evidence="2" type="ORF">METZ01_LOCUS451839</name>
</gene>
<proteinExistence type="predicted"/>
<protein>
    <submittedName>
        <fullName evidence="2">Uncharacterized protein</fullName>
    </submittedName>
</protein>
<feature type="non-terminal residue" evidence="2">
    <location>
        <position position="179"/>
    </location>
</feature>
<organism evidence="2">
    <name type="scientific">marine metagenome</name>
    <dbReference type="NCBI Taxonomy" id="408172"/>
    <lineage>
        <taxon>unclassified sequences</taxon>
        <taxon>metagenomes</taxon>
        <taxon>ecological metagenomes</taxon>
    </lineage>
</organism>
<feature type="region of interest" description="Disordered" evidence="1">
    <location>
        <begin position="134"/>
        <end position="161"/>
    </location>
</feature>
<feature type="compositionally biased region" description="Polar residues" evidence="1">
    <location>
        <begin position="136"/>
        <end position="146"/>
    </location>
</feature>
<evidence type="ECO:0000313" key="2">
    <source>
        <dbReference type="EMBL" id="SVD98985.1"/>
    </source>
</evidence>
<sequence>MQRSYGTCPFTEFHDADFHAVVGRAPFHVVKIGAEWLEEGVSRIGDASTKKNDFGIQSIDQGGYARCKMAYGTKPYLARLFITCQMGIDQCLGSSKATTRAFFHRAVTDRVLEASGCAAYVGFSRWIKGQVPEMPRSTQVSPQEATVGNRCSAHTSSDSQQNDVLASLGGALPGFTKQG</sequence>
<evidence type="ECO:0000256" key="1">
    <source>
        <dbReference type="SAM" id="MobiDB-lite"/>
    </source>
</evidence>
<name>A0A382ZVC6_9ZZZZ</name>
<dbReference type="EMBL" id="UINC01186664">
    <property type="protein sequence ID" value="SVD98985.1"/>
    <property type="molecule type" value="Genomic_DNA"/>
</dbReference>
<accession>A0A382ZVC6</accession>